<dbReference type="Proteomes" id="UP001305498">
    <property type="component" value="Chromosome"/>
</dbReference>
<dbReference type="InterPro" id="IPR017968">
    <property type="entry name" value="Acylphosphatase_CS"/>
</dbReference>
<evidence type="ECO:0000256" key="5">
    <source>
        <dbReference type="PROSITE-ProRule" id="PRU00520"/>
    </source>
</evidence>
<dbReference type="Pfam" id="PF00708">
    <property type="entry name" value="Acylphosphatase"/>
    <property type="match status" value="1"/>
</dbReference>
<dbReference type="SUPFAM" id="SSF54975">
    <property type="entry name" value="Acylphosphatase/BLUF domain-like"/>
    <property type="match status" value="1"/>
</dbReference>
<dbReference type="InterPro" id="IPR001792">
    <property type="entry name" value="Acylphosphatase-like_dom"/>
</dbReference>
<dbReference type="EC" id="3.6.1.7" evidence="2 5"/>
<evidence type="ECO:0000256" key="2">
    <source>
        <dbReference type="ARBA" id="ARBA00012150"/>
    </source>
</evidence>
<comment type="catalytic activity">
    <reaction evidence="4 5">
        <text>an acyl phosphate + H2O = a carboxylate + phosphate + H(+)</text>
        <dbReference type="Rhea" id="RHEA:14965"/>
        <dbReference type="ChEBI" id="CHEBI:15377"/>
        <dbReference type="ChEBI" id="CHEBI:15378"/>
        <dbReference type="ChEBI" id="CHEBI:29067"/>
        <dbReference type="ChEBI" id="CHEBI:43474"/>
        <dbReference type="ChEBI" id="CHEBI:59918"/>
        <dbReference type="EC" id="3.6.1.7"/>
    </reaction>
</comment>
<dbReference type="PRINTS" id="PR00112">
    <property type="entry name" value="ACYLPHPHTASE"/>
</dbReference>
<dbReference type="PANTHER" id="PTHR47268:SF4">
    <property type="entry name" value="ACYLPHOSPHATASE"/>
    <property type="match status" value="1"/>
</dbReference>
<dbReference type="KEGG" id="mbet:N8K70_14715"/>
<reference evidence="8 9" key="1">
    <citation type="submission" date="2023-02" db="EMBL/GenBank/DDBJ databases">
        <title>Microbacterium betulae sp. nov., isolated from birch wood.</title>
        <authorList>
            <person name="Pasciak M."/>
            <person name="Pawlik K.J."/>
            <person name="Martynowski D."/>
            <person name="Laczmanski L."/>
            <person name="Ciekot J."/>
            <person name="Szponar B."/>
            <person name="Wojcik-Fatla A."/>
            <person name="Mackiewicz B."/>
            <person name="Farian E."/>
            <person name="Cholewa G."/>
            <person name="Cholewa A."/>
            <person name="Dutkiewicz J."/>
        </authorList>
    </citation>
    <scope>NUCLEOTIDE SEQUENCE [LARGE SCALE GENOMIC DNA]</scope>
    <source>
        <strain evidence="8 9">AB</strain>
    </source>
</reference>
<evidence type="ECO:0000256" key="4">
    <source>
        <dbReference type="ARBA" id="ARBA00047645"/>
    </source>
</evidence>
<dbReference type="InterPro" id="IPR020456">
    <property type="entry name" value="Acylphosphatase"/>
</dbReference>
<evidence type="ECO:0000313" key="8">
    <source>
        <dbReference type="EMBL" id="WOF22628.1"/>
    </source>
</evidence>
<evidence type="ECO:0000256" key="6">
    <source>
        <dbReference type="RuleBase" id="RU004168"/>
    </source>
</evidence>
<proteinExistence type="inferred from homology"/>
<dbReference type="InterPro" id="IPR036046">
    <property type="entry name" value="Acylphosphatase-like_dom_sf"/>
</dbReference>
<evidence type="ECO:0000313" key="9">
    <source>
        <dbReference type="Proteomes" id="UP001305498"/>
    </source>
</evidence>
<dbReference type="PANTHER" id="PTHR47268">
    <property type="entry name" value="ACYLPHOSPHATASE"/>
    <property type="match status" value="1"/>
</dbReference>
<evidence type="ECO:0000256" key="1">
    <source>
        <dbReference type="ARBA" id="ARBA00005614"/>
    </source>
</evidence>
<dbReference type="PROSITE" id="PS51160">
    <property type="entry name" value="ACYLPHOSPHATASE_3"/>
    <property type="match status" value="1"/>
</dbReference>
<dbReference type="AlphaFoldDB" id="A0AA97FG85"/>
<name>A0AA97FG85_9MICO</name>
<dbReference type="PROSITE" id="PS00150">
    <property type="entry name" value="ACYLPHOSPHATASE_1"/>
    <property type="match status" value="1"/>
</dbReference>
<gene>
    <name evidence="8" type="ORF">N8K70_14715</name>
</gene>
<protein>
    <recommendedName>
        <fullName evidence="3 5">acylphosphatase</fullName>
        <ecNumber evidence="2 5">3.6.1.7</ecNumber>
    </recommendedName>
</protein>
<feature type="domain" description="Acylphosphatase-like" evidence="7">
    <location>
        <begin position="3"/>
        <end position="89"/>
    </location>
</feature>
<evidence type="ECO:0000256" key="3">
    <source>
        <dbReference type="ARBA" id="ARBA00015991"/>
    </source>
</evidence>
<keyword evidence="5 8" id="KW-0378">Hydrolase</keyword>
<keyword evidence="9" id="KW-1185">Reference proteome</keyword>
<comment type="similarity">
    <text evidence="1 6">Belongs to the acylphosphatase family.</text>
</comment>
<evidence type="ECO:0000259" key="7">
    <source>
        <dbReference type="PROSITE" id="PS51160"/>
    </source>
</evidence>
<accession>A0AA97FG85</accession>
<feature type="active site" evidence="5">
    <location>
        <position position="18"/>
    </location>
</feature>
<dbReference type="Gene3D" id="3.30.70.100">
    <property type="match status" value="1"/>
</dbReference>
<organism evidence="8 9">
    <name type="scientific">Microbacterium betulae</name>
    <dbReference type="NCBI Taxonomy" id="2981139"/>
    <lineage>
        <taxon>Bacteria</taxon>
        <taxon>Bacillati</taxon>
        <taxon>Actinomycetota</taxon>
        <taxon>Actinomycetes</taxon>
        <taxon>Micrococcales</taxon>
        <taxon>Microbacteriaceae</taxon>
        <taxon>Microbacterium</taxon>
    </lineage>
</organism>
<sequence length="91" mass="9924">MRRMRVVVEGVVQGVGFRWSTARQAERRGVTGWVRNVGADRVEAELEGPADAVDAVAAWMRHGPVGAHVDDLRVEELSPEGSRAFEVVASL</sequence>
<dbReference type="GO" id="GO:0003998">
    <property type="term" value="F:acylphosphatase activity"/>
    <property type="evidence" value="ECO:0007669"/>
    <property type="project" value="UniProtKB-EC"/>
</dbReference>
<dbReference type="RefSeq" id="WP_317139099.1">
    <property type="nucleotide sequence ID" value="NZ_CP118157.1"/>
</dbReference>
<feature type="active site" evidence="5">
    <location>
        <position position="36"/>
    </location>
</feature>
<dbReference type="EMBL" id="CP118157">
    <property type="protein sequence ID" value="WOF22628.1"/>
    <property type="molecule type" value="Genomic_DNA"/>
</dbReference>